<accession>A0AAV4NRG8</accession>
<reference evidence="2 3" key="1">
    <citation type="submission" date="2021-06" db="EMBL/GenBank/DDBJ databases">
        <title>Caerostris darwini draft genome.</title>
        <authorList>
            <person name="Kono N."/>
            <person name="Arakawa K."/>
        </authorList>
    </citation>
    <scope>NUCLEOTIDE SEQUENCE [LARGE SCALE GENOMIC DNA]</scope>
</reference>
<gene>
    <name evidence="2" type="ORF">CDAR_212111</name>
</gene>
<evidence type="ECO:0000256" key="1">
    <source>
        <dbReference type="SAM" id="MobiDB-lite"/>
    </source>
</evidence>
<evidence type="ECO:0000313" key="3">
    <source>
        <dbReference type="Proteomes" id="UP001054837"/>
    </source>
</evidence>
<evidence type="ECO:0000313" key="2">
    <source>
        <dbReference type="EMBL" id="GIX87580.1"/>
    </source>
</evidence>
<comment type="caution">
    <text evidence="2">The sequence shown here is derived from an EMBL/GenBank/DDBJ whole genome shotgun (WGS) entry which is preliminary data.</text>
</comment>
<sequence>MPHFRQPQRKSRPQLNRTETPPYNNYCAKTNVLPHRYHSRPANLIWRSGVGQQGTEGRGSHHWTGTIRKRVPEIIDLRNGRGLGWLCWNVSRCARKLPLVNT</sequence>
<feature type="compositionally biased region" description="Basic residues" evidence="1">
    <location>
        <begin position="1"/>
        <end position="12"/>
    </location>
</feature>
<feature type="region of interest" description="Disordered" evidence="1">
    <location>
        <begin position="1"/>
        <end position="23"/>
    </location>
</feature>
<proteinExistence type="predicted"/>
<dbReference type="EMBL" id="BPLQ01002015">
    <property type="protein sequence ID" value="GIX87580.1"/>
    <property type="molecule type" value="Genomic_DNA"/>
</dbReference>
<organism evidence="2 3">
    <name type="scientific">Caerostris darwini</name>
    <dbReference type="NCBI Taxonomy" id="1538125"/>
    <lineage>
        <taxon>Eukaryota</taxon>
        <taxon>Metazoa</taxon>
        <taxon>Ecdysozoa</taxon>
        <taxon>Arthropoda</taxon>
        <taxon>Chelicerata</taxon>
        <taxon>Arachnida</taxon>
        <taxon>Araneae</taxon>
        <taxon>Araneomorphae</taxon>
        <taxon>Entelegynae</taxon>
        <taxon>Araneoidea</taxon>
        <taxon>Araneidae</taxon>
        <taxon>Caerostris</taxon>
    </lineage>
</organism>
<feature type="compositionally biased region" description="Polar residues" evidence="1">
    <location>
        <begin position="13"/>
        <end position="23"/>
    </location>
</feature>
<name>A0AAV4NRG8_9ARAC</name>
<dbReference type="Proteomes" id="UP001054837">
    <property type="component" value="Unassembled WGS sequence"/>
</dbReference>
<keyword evidence="3" id="KW-1185">Reference proteome</keyword>
<dbReference type="AlphaFoldDB" id="A0AAV4NRG8"/>
<protein>
    <submittedName>
        <fullName evidence="2">Uncharacterized protein</fullName>
    </submittedName>
</protein>